<keyword evidence="1" id="KW-0472">Membrane</keyword>
<evidence type="ECO:0008006" key="5">
    <source>
        <dbReference type="Google" id="ProtNLM"/>
    </source>
</evidence>
<dbReference type="Proteomes" id="UP001209317">
    <property type="component" value="Unassembled WGS sequence"/>
</dbReference>
<feature type="transmembrane region" description="Helical" evidence="1">
    <location>
        <begin position="162"/>
        <end position="179"/>
    </location>
</feature>
<feature type="chain" id="PRO_5042124660" description="Protein BatD" evidence="2">
    <location>
        <begin position="28"/>
        <end position="322"/>
    </location>
</feature>
<dbReference type="RefSeq" id="WP_263038684.1">
    <property type="nucleotide sequence ID" value="NZ_JAOTPL010000020.1"/>
</dbReference>
<keyword evidence="1" id="KW-1133">Transmembrane helix</keyword>
<comment type="caution">
    <text evidence="3">The sequence shown here is derived from an EMBL/GenBank/DDBJ whole genome shotgun (WGS) entry which is preliminary data.</text>
</comment>
<name>A0AAE3IN73_9BACT</name>
<organism evidence="3 4">
    <name type="scientific">Haoranjiania flava</name>
    <dbReference type="NCBI Taxonomy" id="1856322"/>
    <lineage>
        <taxon>Bacteria</taxon>
        <taxon>Pseudomonadati</taxon>
        <taxon>Bacteroidota</taxon>
        <taxon>Chitinophagia</taxon>
        <taxon>Chitinophagales</taxon>
        <taxon>Chitinophagaceae</taxon>
        <taxon>Haoranjiania</taxon>
    </lineage>
</organism>
<keyword evidence="1" id="KW-0812">Transmembrane</keyword>
<evidence type="ECO:0000313" key="3">
    <source>
        <dbReference type="EMBL" id="MCU7695197.1"/>
    </source>
</evidence>
<evidence type="ECO:0000256" key="1">
    <source>
        <dbReference type="SAM" id="Phobius"/>
    </source>
</evidence>
<proteinExistence type="predicted"/>
<dbReference type="AlphaFoldDB" id="A0AAE3IN73"/>
<keyword evidence="4" id="KW-1185">Reference proteome</keyword>
<dbReference type="EMBL" id="JAOTPL010000020">
    <property type="protein sequence ID" value="MCU7695197.1"/>
    <property type="molecule type" value="Genomic_DNA"/>
</dbReference>
<gene>
    <name evidence="3" type="ORF">OD355_11770</name>
</gene>
<keyword evidence="2" id="KW-0732">Signal</keyword>
<sequence>MIYSCKKYRLRVLAVFLFVCISQLGIAQNISAKLDREQISLGEQVNLRLQVDNIDKDVMEVAEWFSVADTGNHVEVIRREKIDTVKNGNSFSYAQNIILTSFDSGRWSVPIILPSITSQDGLAIPVQSDSVFLMVNSVDVSQLQDFHGIKEVVDVKYTDYTWLYYLAGVLILLLLILLVRKLLKNRKKKPVYTSAIKGPPLSWALKQIEKLQQENLIQQQKETEYFTRLDTICRTYYDERTHANTHYLTARETFEKLRRYLQEEKDRASYYELNRINDAVKFAKYKPSQEQADKAASLAKETLQTIEQQILNEQNQKQQAKK</sequence>
<evidence type="ECO:0000313" key="4">
    <source>
        <dbReference type="Proteomes" id="UP001209317"/>
    </source>
</evidence>
<accession>A0AAE3IN73</accession>
<feature type="signal peptide" evidence="2">
    <location>
        <begin position="1"/>
        <end position="27"/>
    </location>
</feature>
<reference evidence="3" key="1">
    <citation type="submission" date="2022-10" db="EMBL/GenBank/DDBJ databases">
        <authorList>
            <person name="Kim H.S."/>
            <person name="Kim J.-S."/>
            <person name="Suh M.K."/>
            <person name="Eom M.K."/>
            <person name="Lee J.-S."/>
        </authorList>
    </citation>
    <scope>NUCLEOTIDE SEQUENCE</scope>
    <source>
        <strain evidence="3">LIP-5</strain>
    </source>
</reference>
<protein>
    <recommendedName>
        <fullName evidence="5">Protein BatD</fullName>
    </recommendedName>
</protein>
<evidence type="ECO:0000256" key="2">
    <source>
        <dbReference type="SAM" id="SignalP"/>
    </source>
</evidence>